<evidence type="ECO:0000313" key="1">
    <source>
        <dbReference type="EMBL" id="KAA1122909.1"/>
    </source>
</evidence>
<dbReference type="Proteomes" id="UP000325313">
    <property type="component" value="Unassembled WGS sequence"/>
</dbReference>
<accession>A0A5B0RC25</accession>
<protein>
    <submittedName>
        <fullName evidence="1">Uncharacterized protein</fullName>
    </submittedName>
</protein>
<dbReference type="EMBL" id="VDEP01000214">
    <property type="protein sequence ID" value="KAA1122909.1"/>
    <property type="molecule type" value="Genomic_DNA"/>
</dbReference>
<name>A0A5B0RC25_PUCGR</name>
<proteinExistence type="predicted"/>
<sequence>MFANLNDHLDSGWDNPTIFRLVLTSITSSSLLTGVAASDQSVQSAITRDQRAVVRGDHPCDAPEACSWLYR</sequence>
<dbReference type="AlphaFoldDB" id="A0A5B0RC25"/>
<gene>
    <name evidence="1" type="ORF">PGTUg99_012806</name>
</gene>
<evidence type="ECO:0000313" key="2">
    <source>
        <dbReference type="Proteomes" id="UP000325313"/>
    </source>
</evidence>
<reference evidence="1 2" key="1">
    <citation type="submission" date="2019-05" db="EMBL/GenBank/DDBJ databases">
        <title>Emergence of the Ug99 lineage of the wheat stem rust pathogen through somatic hybridization.</title>
        <authorList>
            <person name="Li F."/>
            <person name="Upadhyaya N.M."/>
            <person name="Sperschneider J."/>
            <person name="Matny O."/>
            <person name="Nguyen-Phuc H."/>
            <person name="Mago R."/>
            <person name="Raley C."/>
            <person name="Miller M.E."/>
            <person name="Silverstein K.A.T."/>
            <person name="Henningsen E."/>
            <person name="Hirsch C.D."/>
            <person name="Visser B."/>
            <person name="Pretorius Z.A."/>
            <person name="Steffenson B.J."/>
            <person name="Schwessinger B."/>
            <person name="Dodds P.N."/>
            <person name="Figueroa M."/>
        </authorList>
    </citation>
    <scope>NUCLEOTIDE SEQUENCE [LARGE SCALE GENOMIC DNA]</scope>
    <source>
        <strain evidence="1 2">Ug99</strain>
    </source>
</reference>
<comment type="caution">
    <text evidence="1">The sequence shown here is derived from an EMBL/GenBank/DDBJ whole genome shotgun (WGS) entry which is preliminary data.</text>
</comment>
<organism evidence="1 2">
    <name type="scientific">Puccinia graminis f. sp. tritici</name>
    <dbReference type="NCBI Taxonomy" id="56615"/>
    <lineage>
        <taxon>Eukaryota</taxon>
        <taxon>Fungi</taxon>
        <taxon>Dikarya</taxon>
        <taxon>Basidiomycota</taxon>
        <taxon>Pucciniomycotina</taxon>
        <taxon>Pucciniomycetes</taxon>
        <taxon>Pucciniales</taxon>
        <taxon>Pucciniaceae</taxon>
        <taxon>Puccinia</taxon>
    </lineage>
</organism>